<name>A0A0R3LSM1_9BRAD</name>
<dbReference type="STRING" id="1518501.CQ10_14445"/>
<dbReference type="PROSITE" id="PS00600">
    <property type="entry name" value="AA_TRANSFER_CLASS_3"/>
    <property type="match status" value="1"/>
</dbReference>
<dbReference type="RefSeq" id="WP_057849749.1">
    <property type="nucleotide sequence ID" value="NZ_LLXX01000046.1"/>
</dbReference>
<dbReference type="InterPro" id="IPR005814">
    <property type="entry name" value="Aminotrans_3"/>
</dbReference>
<dbReference type="PANTHER" id="PTHR43713:SF3">
    <property type="entry name" value="GLUTAMATE-1-SEMIALDEHYDE 2,1-AMINOMUTASE 1, CHLOROPLASTIC-RELATED"/>
    <property type="match status" value="1"/>
</dbReference>
<reference evidence="4 5" key="1">
    <citation type="submission" date="2014-03" db="EMBL/GenBank/DDBJ databases">
        <title>Bradyrhizobium valentinum sp. nov., isolated from effective nodules of Lupinus mariae-josephae, a lupine endemic of basic-lime soils in Eastern Spain.</title>
        <authorList>
            <person name="Duran D."/>
            <person name="Rey L."/>
            <person name="Navarro A."/>
            <person name="Busquets A."/>
            <person name="Imperial J."/>
            <person name="Ruiz-Argueso T."/>
        </authorList>
    </citation>
    <scope>NUCLEOTIDE SEQUENCE [LARGE SCALE GENOMIC DNA]</scope>
    <source>
        <strain evidence="4 5">LmjM3</strain>
    </source>
</reference>
<evidence type="ECO:0000256" key="2">
    <source>
        <dbReference type="ARBA" id="ARBA00022898"/>
    </source>
</evidence>
<evidence type="ECO:0000256" key="3">
    <source>
        <dbReference type="RuleBase" id="RU003560"/>
    </source>
</evidence>
<dbReference type="InterPro" id="IPR015422">
    <property type="entry name" value="PyrdxlP-dep_Trfase_small"/>
</dbReference>
<dbReference type="SUPFAM" id="SSF52540">
    <property type="entry name" value="P-loop containing nucleoside triphosphate hydrolases"/>
    <property type="match status" value="1"/>
</dbReference>
<dbReference type="EMBL" id="LLXX01000046">
    <property type="protein sequence ID" value="KRR10921.1"/>
    <property type="molecule type" value="Genomic_DNA"/>
</dbReference>
<dbReference type="GO" id="GO:0008483">
    <property type="term" value="F:transaminase activity"/>
    <property type="evidence" value="ECO:0007669"/>
    <property type="project" value="InterPro"/>
</dbReference>
<dbReference type="Gene3D" id="3.40.640.10">
    <property type="entry name" value="Type I PLP-dependent aspartate aminotransferase-like (Major domain)"/>
    <property type="match status" value="1"/>
</dbReference>
<dbReference type="InterPro" id="IPR049704">
    <property type="entry name" value="Aminotrans_3_PPA_site"/>
</dbReference>
<dbReference type="Gene3D" id="3.40.50.300">
    <property type="entry name" value="P-loop containing nucleotide triphosphate hydrolases"/>
    <property type="match status" value="1"/>
</dbReference>
<comment type="similarity">
    <text evidence="3">Belongs to the class-III pyridoxal-phosphate-dependent aminotransferase family.</text>
</comment>
<evidence type="ECO:0000313" key="5">
    <source>
        <dbReference type="Proteomes" id="UP000051913"/>
    </source>
</evidence>
<evidence type="ECO:0008006" key="6">
    <source>
        <dbReference type="Google" id="ProtNLM"/>
    </source>
</evidence>
<dbReference type="Proteomes" id="UP000051913">
    <property type="component" value="Unassembled WGS sequence"/>
</dbReference>
<dbReference type="InterPro" id="IPR027417">
    <property type="entry name" value="P-loop_NTPase"/>
</dbReference>
<dbReference type="AlphaFoldDB" id="A0A0R3LSM1"/>
<dbReference type="InterPro" id="IPR015424">
    <property type="entry name" value="PyrdxlP-dep_Trfase"/>
</dbReference>
<evidence type="ECO:0000256" key="1">
    <source>
        <dbReference type="ARBA" id="ARBA00001933"/>
    </source>
</evidence>
<keyword evidence="5" id="KW-1185">Reference proteome</keyword>
<dbReference type="GO" id="GO:0030170">
    <property type="term" value="F:pyridoxal phosphate binding"/>
    <property type="evidence" value="ECO:0007669"/>
    <property type="project" value="InterPro"/>
</dbReference>
<proteinExistence type="inferred from homology"/>
<dbReference type="PANTHER" id="PTHR43713">
    <property type="entry name" value="GLUTAMATE-1-SEMIALDEHYDE 2,1-AMINOMUTASE"/>
    <property type="match status" value="1"/>
</dbReference>
<dbReference type="SUPFAM" id="SSF53383">
    <property type="entry name" value="PLP-dependent transferases"/>
    <property type="match status" value="1"/>
</dbReference>
<comment type="cofactor">
    <cofactor evidence="1">
        <name>pyridoxal 5'-phosphate</name>
        <dbReference type="ChEBI" id="CHEBI:597326"/>
    </cofactor>
</comment>
<dbReference type="Pfam" id="PF00202">
    <property type="entry name" value="Aminotran_3"/>
    <property type="match status" value="2"/>
</dbReference>
<organism evidence="4 5">
    <name type="scientific">Bradyrhizobium valentinum</name>
    <dbReference type="NCBI Taxonomy" id="1518501"/>
    <lineage>
        <taxon>Bacteria</taxon>
        <taxon>Pseudomonadati</taxon>
        <taxon>Pseudomonadota</taxon>
        <taxon>Alphaproteobacteria</taxon>
        <taxon>Hyphomicrobiales</taxon>
        <taxon>Nitrobacteraceae</taxon>
        <taxon>Bradyrhizobium</taxon>
    </lineage>
</organism>
<dbReference type="Gene3D" id="3.90.1150.10">
    <property type="entry name" value="Aspartate Aminotransferase, domain 1"/>
    <property type="match status" value="1"/>
</dbReference>
<protein>
    <recommendedName>
        <fullName evidence="6">Aminotransferase class III</fullName>
    </recommendedName>
</protein>
<gene>
    <name evidence="4" type="ORF">CP49_25590</name>
</gene>
<evidence type="ECO:0000313" key="4">
    <source>
        <dbReference type="EMBL" id="KRR10921.1"/>
    </source>
</evidence>
<comment type="caution">
    <text evidence="4">The sequence shown here is derived from an EMBL/GenBank/DDBJ whole genome shotgun (WGS) entry which is preliminary data.</text>
</comment>
<sequence length="454" mass="50433">MSMNTPSATLAASDAQKTALRLALRITASEKWDLNRRFPVVMSRASGAHVWDVNGKQYVDFTSCSGAAPLGAGYEPVLAHVATEMRRTGGILPGPLSVHRVEVAERLAEIFPVAQRSVFFRTGSCATTAAVRLARAHTGVNLVLTSEYHGWHDWHLQDRPAMGLPRRDQDSVEFRYDLDLLEKLASVQRVAAVIITPEVNFFPAEYHRRLQTLVHQHGALLILDEVMTGFRYALGGYHTAVGLTPDLITLSKGLANGMALSAVAGRADVLNATEKTYLEPPNLGPHILRAIDLLDERDPKVTGTTKSTIDPFWYDGVHFAVQCRRFGLDFDDVRELVTKVMVEVANDIVSFADRCRLINEIGEFRRAHTGARRWGLKLQRKIAQVDSYARLWPRAHFVHIVRDGRDLAASHLKTVPDWGTGPPPKPRGAGLKWFPGRIGSRRRTATSSCATRIW</sequence>
<dbReference type="InterPro" id="IPR015421">
    <property type="entry name" value="PyrdxlP-dep_Trfase_major"/>
</dbReference>
<accession>A0A0R3LSM1</accession>
<keyword evidence="2 3" id="KW-0663">Pyridoxal phosphate</keyword>